<protein>
    <submittedName>
        <fullName evidence="2">Uncharacterized protein</fullName>
    </submittedName>
</protein>
<gene>
    <name evidence="2" type="ORF">SAMN04488089_102134</name>
</gene>
<keyword evidence="1" id="KW-0812">Transmembrane</keyword>
<keyword evidence="3" id="KW-1185">Reference proteome</keyword>
<dbReference type="RefSeq" id="WP_041891296.1">
    <property type="nucleotide sequence ID" value="NZ_CP010817.1"/>
</dbReference>
<feature type="transmembrane region" description="Helical" evidence="1">
    <location>
        <begin position="124"/>
        <end position="146"/>
    </location>
</feature>
<keyword evidence="1" id="KW-1133">Transmembrane helix</keyword>
<name>A0AAJ5BCU7_MYRPR</name>
<keyword evidence="1" id="KW-0472">Membrane</keyword>
<organism evidence="2 3">
    <name type="scientific">Myroides profundi</name>
    <dbReference type="NCBI Taxonomy" id="480520"/>
    <lineage>
        <taxon>Bacteria</taxon>
        <taxon>Pseudomonadati</taxon>
        <taxon>Bacteroidota</taxon>
        <taxon>Flavobacteriia</taxon>
        <taxon>Flavobacteriales</taxon>
        <taxon>Flavobacteriaceae</taxon>
        <taxon>Myroides</taxon>
    </lineage>
</organism>
<evidence type="ECO:0000313" key="2">
    <source>
        <dbReference type="EMBL" id="SEQ23533.1"/>
    </source>
</evidence>
<dbReference type="KEGG" id="mpw:MPR_1637"/>
<accession>A0AAJ5BCU7</accession>
<proteinExistence type="predicted"/>
<feature type="transmembrane region" description="Helical" evidence="1">
    <location>
        <begin position="49"/>
        <end position="77"/>
    </location>
</feature>
<dbReference type="AlphaFoldDB" id="A0AAJ5BCU7"/>
<dbReference type="EMBL" id="FOFY01000002">
    <property type="protein sequence ID" value="SEQ23533.1"/>
    <property type="molecule type" value="Genomic_DNA"/>
</dbReference>
<feature type="transmembrane region" description="Helical" evidence="1">
    <location>
        <begin position="102"/>
        <end position="118"/>
    </location>
</feature>
<reference evidence="2 3" key="1">
    <citation type="submission" date="2016-10" db="EMBL/GenBank/DDBJ databases">
        <authorList>
            <person name="Varghese N."/>
            <person name="Submissions S."/>
        </authorList>
    </citation>
    <scope>NUCLEOTIDE SEQUENCE [LARGE SCALE GENOMIC DNA]</scope>
    <source>
        <strain evidence="3">DSM 19823 / KCTC 23066 / CCTCC M 208030 / D25</strain>
    </source>
</reference>
<sequence length="201" mass="23635">MNSSTKLYGVAEFVLFITSYIPLFILILFKQFSENIDFLNWGGINIESLWFFATKFLFSTFLIIISILSLIGCKLLFLNFEKNINNGENVTLVDLKNRNNESIGYIATYIIPFIFQSFSSWYEIFAFFFLMLIIYRIYVNSNLLLINPILSFKYSIFEIEYEEQNGKKRNGLIIIKDKQLEEDSIITIYSIGHKLFYAQKN</sequence>
<dbReference type="Proteomes" id="UP000183496">
    <property type="component" value="Unassembled WGS sequence"/>
</dbReference>
<evidence type="ECO:0000313" key="3">
    <source>
        <dbReference type="Proteomes" id="UP000183496"/>
    </source>
</evidence>
<evidence type="ECO:0000256" key="1">
    <source>
        <dbReference type="SAM" id="Phobius"/>
    </source>
</evidence>
<feature type="transmembrane region" description="Helical" evidence="1">
    <location>
        <begin position="7"/>
        <end position="29"/>
    </location>
</feature>
<comment type="caution">
    <text evidence="2">The sequence shown here is derived from an EMBL/GenBank/DDBJ whole genome shotgun (WGS) entry which is preliminary data.</text>
</comment>